<comment type="catalytic activity">
    <reaction evidence="1">
        <text>ATP + protein L-histidine = ADP + protein N-phospho-L-histidine.</text>
        <dbReference type="EC" id="2.7.13.3"/>
    </reaction>
</comment>
<dbReference type="InterPro" id="IPR003594">
    <property type="entry name" value="HATPase_dom"/>
</dbReference>
<dbReference type="RefSeq" id="WP_279448069.1">
    <property type="nucleotide sequence ID" value="NZ_CP122379.1"/>
</dbReference>
<dbReference type="InterPro" id="IPR000014">
    <property type="entry name" value="PAS"/>
</dbReference>
<dbReference type="EMBL" id="CP122379">
    <property type="protein sequence ID" value="WGF92104.1"/>
    <property type="molecule type" value="Genomic_DNA"/>
</dbReference>
<proteinExistence type="predicted"/>
<dbReference type="PRINTS" id="PR00344">
    <property type="entry name" value="BCTRLSENSOR"/>
</dbReference>
<evidence type="ECO:0000313" key="10">
    <source>
        <dbReference type="Proteomes" id="UP001238523"/>
    </source>
</evidence>
<feature type="domain" description="PAS" evidence="7">
    <location>
        <begin position="1"/>
        <end position="73"/>
    </location>
</feature>
<keyword evidence="4" id="KW-0808">Transferase</keyword>
<dbReference type="PROSITE" id="PS50112">
    <property type="entry name" value="PAS"/>
    <property type="match status" value="2"/>
</dbReference>
<feature type="domain" description="PAC" evidence="8">
    <location>
        <begin position="77"/>
        <end position="130"/>
    </location>
</feature>
<reference evidence="9 10" key="1">
    <citation type="submission" date="2023-04" db="EMBL/GenBank/DDBJ databases">
        <title>Taxonomic identification of the Arctic strain Aequorivita sp. nov. and transcriptomic analysis in response to temperature stress.</title>
        <authorList>
            <person name="Liu W."/>
            <person name="Cong B."/>
            <person name="Lin J."/>
        </authorList>
    </citation>
    <scope>NUCLEOTIDE SEQUENCE [LARGE SCALE GENOMIC DNA]</scope>
    <source>
        <strain evidence="9 10">Ant34-E75</strain>
    </source>
</reference>
<gene>
    <name evidence="9" type="ORF">QCQ61_12920</name>
</gene>
<dbReference type="SMART" id="SM00387">
    <property type="entry name" value="HATPase_c"/>
    <property type="match status" value="1"/>
</dbReference>
<evidence type="ECO:0000259" key="6">
    <source>
        <dbReference type="PROSITE" id="PS50109"/>
    </source>
</evidence>
<dbReference type="SUPFAM" id="SSF55874">
    <property type="entry name" value="ATPase domain of HSP90 chaperone/DNA topoisomerase II/histidine kinase"/>
    <property type="match status" value="1"/>
</dbReference>
<dbReference type="InterPro" id="IPR004358">
    <property type="entry name" value="Sig_transdc_His_kin-like_C"/>
</dbReference>
<dbReference type="Pfam" id="PF08447">
    <property type="entry name" value="PAS_3"/>
    <property type="match status" value="3"/>
</dbReference>
<dbReference type="PANTHER" id="PTHR43304">
    <property type="entry name" value="PHYTOCHROME-LIKE PROTEIN CPH1"/>
    <property type="match status" value="1"/>
</dbReference>
<dbReference type="InterPro" id="IPR001610">
    <property type="entry name" value="PAC"/>
</dbReference>
<evidence type="ECO:0000313" key="9">
    <source>
        <dbReference type="EMBL" id="WGF92104.1"/>
    </source>
</evidence>
<dbReference type="PANTHER" id="PTHR43304:SF1">
    <property type="entry name" value="PAC DOMAIN-CONTAINING PROTEIN"/>
    <property type="match status" value="1"/>
</dbReference>
<feature type="domain" description="PAS" evidence="7">
    <location>
        <begin position="258"/>
        <end position="328"/>
    </location>
</feature>
<dbReference type="CDD" id="cd00130">
    <property type="entry name" value="PAS"/>
    <property type="match status" value="2"/>
</dbReference>
<name>A0ABY8KRM3_9FLAO</name>
<dbReference type="Gene3D" id="3.30.450.20">
    <property type="entry name" value="PAS domain"/>
    <property type="match status" value="3"/>
</dbReference>
<feature type="domain" description="Histidine kinase" evidence="6">
    <location>
        <begin position="395"/>
        <end position="608"/>
    </location>
</feature>
<dbReference type="Proteomes" id="UP001238523">
    <property type="component" value="Chromosome"/>
</dbReference>
<dbReference type="SUPFAM" id="SSF55785">
    <property type="entry name" value="PYP-like sensor domain (PAS domain)"/>
    <property type="match status" value="3"/>
</dbReference>
<sequence length="618" mass="70909">MKHYPHILEDLEIGIWEYNIQTKEIACNENWASLLGYTRKELEPITEETWTNLFHPKYSGKSGKLFKAHLKGETKQYKCKIRLKHKDGHSVWVLTQGKVVEWDAKGAPLLMVGFNKDISKEIHDQLSLKKYKDISEIASNVAQTGYWELDYITNSFYWSPMTKEIYGEASDFTPKADDVLKYFSEGEHRETIAQSIKDAVLSRKNIDQEVQIYTKNNSLKWIRIIGIAEFKNAKCIRLYGIVQDIDTLKKIQLKTAIQEEQFRQTFEHATIGMALVGLDGAWLKVNEGICEFLGYTKKELYKLTFKDITHPADLDKDMKYLVELLNNKRKNYEMEKRYICKNGEIVWAHLSVSLVRDDRGKALHFVSQILDINENKLLNDAMQEQNNRLINFAYIVSHNLRSHTGNIAMLLELLASEDPKLAENEFLVHLKSASDNLNETVKHLNEVVVINTKIYDNLEPLNLHQFIEKALLNIQGLIASTDSVIVNNCSPDIYIAGIPAYLDSILLNFLTNAIKYRSPDRIPNIEISTENTIRFVVLKIKDNGSGINLKRDGAKLFGMYKTFHDNEDSRGIGLFITKNQVEVLGGKIEVKSEVGKGTEFSIYFLKSKKKSKSLTPIK</sequence>
<evidence type="ECO:0000256" key="2">
    <source>
        <dbReference type="ARBA" id="ARBA00012438"/>
    </source>
</evidence>
<evidence type="ECO:0000256" key="4">
    <source>
        <dbReference type="ARBA" id="ARBA00022679"/>
    </source>
</evidence>
<keyword evidence="5" id="KW-0418">Kinase</keyword>
<dbReference type="InterPro" id="IPR005467">
    <property type="entry name" value="His_kinase_dom"/>
</dbReference>
<keyword evidence="10" id="KW-1185">Reference proteome</keyword>
<evidence type="ECO:0000256" key="5">
    <source>
        <dbReference type="ARBA" id="ARBA00022777"/>
    </source>
</evidence>
<feature type="domain" description="PAC" evidence="8">
    <location>
        <begin position="332"/>
        <end position="384"/>
    </location>
</feature>
<evidence type="ECO:0000256" key="3">
    <source>
        <dbReference type="ARBA" id="ARBA00022553"/>
    </source>
</evidence>
<organism evidence="9 10">
    <name type="scientific">Aequorivita marisscotiae</name>
    <dbReference type="NCBI Taxonomy" id="3040348"/>
    <lineage>
        <taxon>Bacteria</taxon>
        <taxon>Pseudomonadati</taxon>
        <taxon>Bacteroidota</taxon>
        <taxon>Flavobacteriia</taxon>
        <taxon>Flavobacteriales</taxon>
        <taxon>Flavobacteriaceae</taxon>
        <taxon>Aequorivita</taxon>
    </lineage>
</organism>
<evidence type="ECO:0000259" key="7">
    <source>
        <dbReference type="PROSITE" id="PS50112"/>
    </source>
</evidence>
<dbReference type="SMART" id="SM00086">
    <property type="entry name" value="PAC"/>
    <property type="match status" value="3"/>
</dbReference>
<dbReference type="InterPro" id="IPR052162">
    <property type="entry name" value="Sensor_kinase/Photoreceptor"/>
</dbReference>
<dbReference type="InterPro" id="IPR035965">
    <property type="entry name" value="PAS-like_dom_sf"/>
</dbReference>
<dbReference type="PROSITE" id="PS50113">
    <property type="entry name" value="PAC"/>
    <property type="match status" value="2"/>
</dbReference>
<dbReference type="EC" id="2.7.13.3" evidence="2"/>
<dbReference type="InterPro" id="IPR000700">
    <property type="entry name" value="PAS-assoc_C"/>
</dbReference>
<dbReference type="Gene3D" id="3.30.565.10">
    <property type="entry name" value="Histidine kinase-like ATPase, C-terminal domain"/>
    <property type="match status" value="1"/>
</dbReference>
<dbReference type="PROSITE" id="PS50109">
    <property type="entry name" value="HIS_KIN"/>
    <property type="match status" value="1"/>
</dbReference>
<accession>A0ABY8KRM3</accession>
<dbReference type="NCBIfam" id="TIGR00229">
    <property type="entry name" value="sensory_box"/>
    <property type="match status" value="2"/>
</dbReference>
<dbReference type="InterPro" id="IPR013655">
    <property type="entry name" value="PAS_fold_3"/>
</dbReference>
<dbReference type="Pfam" id="PF02518">
    <property type="entry name" value="HATPase_c"/>
    <property type="match status" value="1"/>
</dbReference>
<dbReference type="InterPro" id="IPR036890">
    <property type="entry name" value="HATPase_C_sf"/>
</dbReference>
<dbReference type="SMART" id="SM00091">
    <property type="entry name" value="PAS"/>
    <property type="match status" value="2"/>
</dbReference>
<keyword evidence="3" id="KW-0597">Phosphoprotein</keyword>
<protein>
    <recommendedName>
        <fullName evidence="2">histidine kinase</fullName>
        <ecNumber evidence="2">2.7.13.3</ecNumber>
    </recommendedName>
</protein>
<evidence type="ECO:0000259" key="8">
    <source>
        <dbReference type="PROSITE" id="PS50113"/>
    </source>
</evidence>
<evidence type="ECO:0000256" key="1">
    <source>
        <dbReference type="ARBA" id="ARBA00000085"/>
    </source>
</evidence>